<dbReference type="Proteomes" id="UP000886653">
    <property type="component" value="Unassembled WGS sequence"/>
</dbReference>
<protein>
    <submittedName>
        <fullName evidence="2">Uncharacterized protein</fullName>
    </submittedName>
</protein>
<comment type="caution">
    <text evidence="2">The sequence shown here is derived from an EMBL/GenBank/DDBJ whole genome shotgun (WGS) entry which is preliminary data.</text>
</comment>
<dbReference type="EMBL" id="MU167282">
    <property type="protein sequence ID" value="KAG0145112.1"/>
    <property type="molecule type" value="Genomic_DNA"/>
</dbReference>
<keyword evidence="1" id="KW-0732">Signal</keyword>
<evidence type="ECO:0000313" key="3">
    <source>
        <dbReference type="Proteomes" id="UP000886653"/>
    </source>
</evidence>
<organism evidence="2 3">
    <name type="scientific">Cronartium quercuum f. sp. fusiforme G11</name>
    <dbReference type="NCBI Taxonomy" id="708437"/>
    <lineage>
        <taxon>Eukaryota</taxon>
        <taxon>Fungi</taxon>
        <taxon>Dikarya</taxon>
        <taxon>Basidiomycota</taxon>
        <taxon>Pucciniomycotina</taxon>
        <taxon>Pucciniomycetes</taxon>
        <taxon>Pucciniales</taxon>
        <taxon>Coleosporiaceae</taxon>
        <taxon>Cronartium</taxon>
    </lineage>
</organism>
<evidence type="ECO:0000313" key="2">
    <source>
        <dbReference type="EMBL" id="KAG0145112.1"/>
    </source>
</evidence>
<keyword evidence="3" id="KW-1185">Reference proteome</keyword>
<feature type="chain" id="PRO_5040458900" evidence="1">
    <location>
        <begin position="27"/>
        <end position="171"/>
    </location>
</feature>
<reference evidence="2" key="1">
    <citation type="submission" date="2013-11" db="EMBL/GenBank/DDBJ databases">
        <title>Genome sequence of the fusiform rust pathogen reveals effectors for host alternation and coevolution with pine.</title>
        <authorList>
            <consortium name="DOE Joint Genome Institute"/>
            <person name="Smith K."/>
            <person name="Pendleton A."/>
            <person name="Kubisiak T."/>
            <person name="Anderson C."/>
            <person name="Salamov A."/>
            <person name="Aerts A."/>
            <person name="Riley R."/>
            <person name="Clum A."/>
            <person name="Lindquist E."/>
            <person name="Ence D."/>
            <person name="Campbell M."/>
            <person name="Kronenberg Z."/>
            <person name="Feau N."/>
            <person name="Dhillon B."/>
            <person name="Hamelin R."/>
            <person name="Burleigh J."/>
            <person name="Smith J."/>
            <person name="Yandell M."/>
            <person name="Nelson C."/>
            <person name="Grigoriev I."/>
            <person name="Davis J."/>
        </authorList>
    </citation>
    <scope>NUCLEOTIDE SEQUENCE</scope>
    <source>
        <strain evidence="2">G11</strain>
    </source>
</reference>
<sequence>MHPSSVLLTLMCTSLIWILDYSRVWPRVQPNRFRETSRLSEPFQDNTFTIPGLISTEASRPHPYLSKSTVVDHQAYAEHQELSKGSGKVEYVTRGRGDEEESTGEEAVLVKENNKGLFDIEFDLNGYAVSKRPYPMFIIPHQIEPPFFLQTTQALQEKYVRPQPFRRHSIK</sequence>
<dbReference type="AlphaFoldDB" id="A0A9P6NJ43"/>
<gene>
    <name evidence="2" type="ORF">CROQUDRAFT_133922</name>
</gene>
<feature type="signal peptide" evidence="1">
    <location>
        <begin position="1"/>
        <end position="26"/>
    </location>
</feature>
<name>A0A9P6NJ43_9BASI</name>
<proteinExistence type="predicted"/>
<evidence type="ECO:0000256" key="1">
    <source>
        <dbReference type="SAM" id="SignalP"/>
    </source>
</evidence>
<accession>A0A9P6NJ43</accession>